<dbReference type="InterPro" id="IPR027417">
    <property type="entry name" value="P-loop_NTPase"/>
</dbReference>
<dbReference type="PANTHER" id="PTHR35894">
    <property type="entry name" value="GENERAL SECRETION PATHWAY PROTEIN A-RELATED"/>
    <property type="match status" value="1"/>
</dbReference>
<dbReference type="SUPFAM" id="SSF52540">
    <property type="entry name" value="P-loop containing nucleoside triphosphate hydrolases"/>
    <property type="match status" value="1"/>
</dbReference>
<reference evidence="2 3" key="1">
    <citation type="submission" date="2020-02" db="EMBL/GenBank/DDBJ databases">
        <title>Newly sequenced genome of strain CSTR1 showed variability in Candidatus Kuenenia stuttgartiensis genomes.</title>
        <authorList>
            <person name="Ding C."/>
            <person name="Adrian L."/>
        </authorList>
    </citation>
    <scope>NUCLEOTIDE SEQUENCE [LARGE SCALE GENOMIC DNA]</scope>
    <source>
        <strain evidence="2 3">CSTR1</strain>
    </source>
</reference>
<dbReference type="GO" id="GO:0003677">
    <property type="term" value="F:DNA binding"/>
    <property type="evidence" value="ECO:0007669"/>
    <property type="project" value="InterPro"/>
</dbReference>
<dbReference type="InterPro" id="IPR049945">
    <property type="entry name" value="AAA_22"/>
</dbReference>
<sequence length="323" mass="36679">MGRLAVLAEFGYRKDPFRGVHMETSDVSRVKRIVGMAVESHAMVSIVAMRGQGKTRAVDSILREMEVKEIRLFTSDKEKVLVGDIERALITDLSEEPVRRTREIRARQLRRIVGEASRRQEVVLVLEEAHRLHGQTLRSLKTMRELDWMGQNPLFTIIMIGQSNPMGKPGVDEVRLRTDTIEMKGMTAAEVKRYVWETVGKSFEPDAVEALSRLKDSRNFLDLQEMVINLMNKAMAYGRKKVEAFDVFELYCGGLKELIRKENISQGELAEEVKIPKSTLNLILNDKADRLTDETVANAREAIADVIRKRKGIEPAERMVGVG</sequence>
<dbReference type="InterPro" id="IPR010982">
    <property type="entry name" value="Lambda_DNA-bd_dom_sf"/>
</dbReference>
<dbReference type="Gene3D" id="3.40.50.300">
    <property type="entry name" value="P-loop containing nucleotide triphosphate hydrolases"/>
    <property type="match status" value="1"/>
</dbReference>
<evidence type="ECO:0000259" key="1">
    <source>
        <dbReference type="PROSITE" id="PS50943"/>
    </source>
</evidence>
<name>A0A6G7GNV1_KUEST</name>
<dbReference type="CDD" id="cd00093">
    <property type="entry name" value="HTH_XRE"/>
    <property type="match status" value="1"/>
</dbReference>
<proteinExistence type="predicted"/>
<dbReference type="AlphaFoldDB" id="A0A6G7GNV1"/>
<dbReference type="Proteomes" id="UP000501926">
    <property type="component" value="Chromosome"/>
</dbReference>
<dbReference type="RefSeq" id="WP_164994784.1">
    <property type="nucleotide sequence ID" value="NZ_CP049055.1"/>
</dbReference>
<dbReference type="PANTHER" id="PTHR35894:SF1">
    <property type="entry name" value="PHOSPHORIBULOKINASE _ URIDINE KINASE FAMILY"/>
    <property type="match status" value="1"/>
</dbReference>
<dbReference type="InterPro" id="IPR001387">
    <property type="entry name" value="Cro/C1-type_HTH"/>
</dbReference>
<accession>A0A6G7GNV1</accession>
<dbReference type="Pfam" id="PF13401">
    <property type="entry name" value="AAA_22"/>
    <property type="match status" value="1"/>
</dbReference>
<feature type="domain" description="HTH cro/C1-type" evidence="1">
    <location>
        <begin position="255"/>
        <end position="288"/>
    </location>
</feature>
<gene>
    <name evidence="2" type="ORF">KsCSTR_18370</name>
</gene>
<dbReference type="Gene3D" id="1.10.260.40">
    <property type="entry name" value="lambda repressor-like DNA-binding domains"/>
    <property type="match status" value="1"/>
</dbReference>
<organism evidence="2 3">
    <name type="scientific">Kuenenia stuttgartiensis</name>
    <dbReference type="NCBI Taxonomy" id="174633"/>
    <lineage>
        <taxon>Bacteria</taxon>
        <taxon>Pseudomonadati</taxon>
        <taxon>Planctomycetota</taxon>
        <taxon>Candidatus Brocadiia</taxon>
        <taxon>Candidatus Brocadiales</taxon>
        <taxon>Candidatus Brocadiaceae</taxon>
        <taxon>Candidatus Kuenenia</taxon>
    </lineage>
</organism>
<dbReference type="SUPFAM" id="SSF47413">
    <property type="entry name" value="lambda repressor-like DNA-binding domains"/>
    <property type="match status" value="1"/>
</dbReference>
<dbReference type="EMBL" id="CP049055">
    <property type="protein sequence ID" value="QII11216.1"/>
    <property type="molecule type" value="Genomic_DNA"/>
</dbReference>
<protein>
    <recommendedName>
        <fullName evidence="1">HTH cro/C1-type domain-containing protein</fullName>
    </recommendedName>
</protein>
<dbReference type="GO" id="GO:0016887">
    <property type="term" value="F:ATP hydrolysis activity"/>
    <property type="evidence" value="ECO:0007669"/>
    <property type="project" value="InterPro"/>
</dbReference>
<evidence type="ECO:0000313" key="2">
    <source>
        <dbReference type="EMBL" id="QII11216.1"/>
    </source>
</evidence>
<evidence type="ECO:0000313" key="3">
    <source>
        <dbReference type="Proteomes" id="UP000501926"/>
    </source>
</evidence>
<dbReference type="PROSITE" id="PS50943">
    <property type="entry name" value="HTH_CROC1"/>
    <property type="match status" value="1"/>
</dbReference>
<dbReference type="InterPro" id="IPR052026">
    <property type="entry name" value="ExeA_AAA_ATPase_DNA-bind"/>
</dbReference>